<keyword evidence="2 5" id="KW-0812">Transmembrane</keyword>
<feature type="transmembrane region" description="Helical" evidence="5">
    <location>
        <begin position="308"/>
        <end position="330"/>
    </location>
</feature>
<dbReference type="PANTHER" id="PTHR43483:SF3">
    <property type="entry name" value="MEMBRANE TRANSPORTER PROTEIN HI_0806-RELATED"/>
    <property type="match status" value="1"/>
</dbReference>
<sequence length="342" mass="35365">MEVLGLGVGLLALFVAFGFMVGVFFGFFGMGGSFLVTPALLVMGYPARVAIGSGMAFVFGTAVIATMKHHGLGQVDYKLGGLMFVGLSVGIEGGRALVFYLETLGKAELVVGTTYVLLLGGIGLLFTRNALRDEEDTDETEDVDHDVDPDAIPDIAQTIQSYHVPPMVTLSGGIRVSLWTIFAVALAVGLVSGFLGIGGGFIRLPAIFYLIGLPLPVAVGTNLFGGLISGGVGSFLYAQSGGIDLSIVAPMLVGSALGARIGSTATMLVDDEELKIYFGLLLLVASVAVALSELGTIFAIAVLETISFALILVSAFVVCAIVLYTSVAAIRNRDVTPIASGD</sequence>
<organism evidence="6 7">
    <name type="scientific">Natribaculum luteum</name>
    <dbReference type="NCBI Taxonomy" id="1586232"/>
    <lineage>
        <taxon>Archaea</taxon>
        <taxon>Methanobacteriati</taxon>
        <taxon>Methanobacteriota</taxon>
        <taxon>Stenosarchaea group</taxon>
        <taxon>Halobacteria</taxon>
        <taxon>Halobacteriales</taxon>
        <taxon>Natrialbaceae</taxon>
        <taxon>Natribaculum</taxon>
    </lineage>
</organism>
<evidence type="ECO:0000256" key="3">
    <source>
        <dbReference type="ARBA" id="ARBA00022989"/>
    </source>
</evidence>
<dbReference type="Pfam" id="PF01925">
    <property type="entry name" value="TauE"/>
    <property type="match status" value="1"/>
</dbReference>
<comment type="caution">
    <text evidence="6">The sequence shown here is derived from an EMBL/GenBank/DDBJ whole genome shotgun (WGS) entry which is preliminary data.</text>
</comment>
<keyword evidence="5" id="KW-1003">Cell membrane</keyword>
<accession>A0ABD5NXA5</accession>
<feature type="transmembrane region" description="Helical" evidence="5">
    <location>
        <begin position="176"/>
        <end position="195"/>
    </location>
</feature>
<dbReference type="GO" id="GO:0005886">
    <property type="term" value="C:plasma membrane"/>
    <property type="evidence" value="ECO:0007669"/>
    <property type="project" value="UniProtKB-SubCell"/>
</dbReference>
<dbReference type="RefSeq" id="WP_246966281.1">
    <property type="nucleotide sequence ID" value="NZ_CP095397.1"/>
</dbReference>
<feature type="transmembrane region" description="Helical" evidence="5">
    <location>
        <begin position="207"/>
        <end position="227"/>
    </location>
</feature>
<dbReference type="GeneID" id="71854191"/>
<proteinExistence type="inferred from homology"/>
<comment type="subcellular location">
    <subcellularLocation>
        <location evidence="5">Cell membrane</location>
        <topology evidence="5">Multi-pass membrane protein</topology>
    </subcellularLocation>
    <subcellularLocation>
        <location evidence="1">Membrane</location>
        <topology evidence="1">Multi-pass membrane protein</topology>
    </subcellularLocation>
</comment>
<evidence type="ECO:0000256" key="4">
    <source>
        <dbReference type="ARBA" id="ARBA00023136"/>
    </source>
</evidence>
<feature type="transmembrane region" description="Helical" evidence="5">
    <location>
        <begin position="79"/>
        <end position="100"/>
    </location>
</feature>
<evidence type="ECO:0000256" key="2">
    <source>
        <dbReference type="ARBA" id="ARBA00022692"/>
    </source>
</evidence>
<dbReference type="InterPro" id="IPR002781">
    <property type="entry name" value="TM_pro_TauE-like"/>
</dbReference>
<keyword evidence="3 5" id="KW-1133">Transmembrane helix</keyword>
<name>A0ABD5NXA5_9EURY</name>
<dbReference type="Proteomes" id="UP001595821">
    <property type="component" value="Unassembled WGS sequence"/>
</dbReference>
<protein>
    <recommendedName>
        <fullName evidence="5">Probable membrane transporter protein</fullName>
    </recommendedName>
</protein>
<keyword evidence="4 5" id="KW-0472">Membrane</keyword>
<feature type="transmembrane region" description="Helical" evidence="5">
    <location>
        <begin position="49"/>
        <end position="67"/>
    </location>
</feature>
<evidence type="ECO:0000313" key="7">
    <source>
        <dbReference type="Proteomes" id="UP001595821"/>
    </source>
</evidence>
<gene>
    <name evidence="6" type="ORF">ACFOZ7_06690</name>
</gene>
<evidence type="ECO:0000313" key="6">
    <source>
        <dbReference type="EMBL" id="MFC4246683.1"/>
    </source>
</evidence>
<dbReference type="EMBL" id="JBHSDJ010000016">
    <property type="protein sequence ID" value="MFC4246683.1"/>
    <property type="molecule type" value="Genomic_DNA"/>
</dbReference>
<feature type="transmembrane region" description="Helical" evidence="5">
    <location>
        <begin position="276"/>
        <end position="302"/>
    </location>
</feature>
<feature type="transmembrane region" description="Helical" evidence="5">
    <location>
        <begin position="247"/>
        <end position="269"/>
    </location>
</feature>
<dbReference type="AlphaFoldDB" id="A0ABD5NXA5"/>
<reference evidence="6 7" key="1">
    <citation type="journal article" date="2014" name="Int. J. Syst. Evol. Microbiol.">
        <title>Complete genome sequence of Corynebacterium casei LMG S-19264T (=DSM 44701T), isolated from a smear-ripened cheese.</title>
        <authorList>
            <consortium name="US DOE Joint Genome Institute (JGI-PGF)"/>
            <person name="Walter F."/>
            <person name="Albersmeier A."/>
            <person name="Kalinowski J."/>
            <person name="Ruckert C."/>
        </authorList>
    </citation>
    <scope>NUCLEOTIDE SEQUENCE [LARGE SCALE GENOMIC DNA]</scope>
    <source>
        <strain evidence="6 7">IBRC-M 10912</strain>
    </source>
</reference>
<evidence type="ECO:0000256" key="5">
    <source>
        <dbReference type="RuleBase" id="RU363041"/>
    </source>
</evidence>
<dbReference type="PANTHER" id="PTHR43483">
    <property type="entry name" value="MEMBRANE TRANSPORTER PROTEIN HI_0806-RELATED"/>
    <property type="match status" value="1"/>
</dbReference>
<evidence type="ECO:0000256" key="1">
    <source>
        <dbReference type="ARBA" id="ARBA00004141"/>
    </source>
</evidence>
<feature type="transmembrane region" description="Helical" evidence="5">
    <location>
        <begin position="6"/>
        <end position="28"/>
    </location>
</feature>
<comment type="similarity">
    <text evidence="5">Belongs to the 4-toluene sulfonate uptake permease (TSUP) (TC 2.A.102) family.</text>
</comment>